<organism evidence="2">
    <name type="scientific">marine metagenome</name>
    <dbReference type="NCBI Taxonomy" id="408172"/>
    <lineage>
        <taxon>unclassified sequences</taxon>
        <taxon>metagenomes</taxon>
        <taxon>ecological metagenomes</taxon>
    </lineage>
</organism>
<proteinExistence type="predicted"/>
<sequence length="70" mass="8408">MAKWSKSNRIKRAITKWKRHLKVAESQLEKDKANPQYQRGTYRNNGNKEYLEKRIVHINEAITKLQNEIL</sequence>
<accession>A0A382D892</accession>
<keyword evidence="1" id="KW-0175">Coiled coil</keyword>
<evidence type="ECO:0000256" key="1">
    <source>
        <dbReference type="SAM" id="Coils"/>
    </source>
</evidence>
<name>A0A382D892_9ZZZZ</name>
<dbReference type="AlphaFoldDB" id="A0A382D892"/>
<protein>
    <recommendedName>
        <fullName evidence="3">Transcription elongation factor GreA/GreB N-terminal domain-containing protein</fullName>
    </recommendedName>
</protein>
<evidence type="ECO:0008006" key="3">
    <source>
        <dbReference type="Google" id="ProtNLM"/>
    </source>
</evidence>
<gene>
    <name evidence="2" type="ORF">METZ01_LOCUS187193</name>
</gene>
<reference evidence="2" key="1">
    <citation type="submission" date="2018-05" db="EMBL/GenBank/DDBJ databases">
        <authorList>
            <person name="Lanie J.A."/>
            <person name="Ng W.-L."/>
            <person name="Kazmierczak K.M."/>
            <person name="Andrzejewski T.M."/>
            <person name="Davidsen T.M."/>
            <person name="Wayne K.J."/>
            <person name="Tettelin H."/>
            <person name="Glass J.I."/>
            <person name="Rusch D."/>
            <person name="Podicherti R."/>
            <person name="Tsui H.-C.T."/>
            <person name="Winkler M.E."/>
        </authorList>
    </citation>
    <scope>NUCLEOTIDE SEQUENCE</scope>
</reference>
<feature type="coiled-coil region" evidence="1">
    <location>
        <begin position="14"/>
        <end position="68"/>
    </location>
</feature>
<evidence type="ECO:0000313" key="2">
    <source>
        <dbReference type="EMBL" id="SVB34339.1"/>
    </source>
</evidence>
<dbReference type="EMBL" id="UINC01037998">
    <property type="protein sequence ID" value="SVB34339.1"/>
    <property type="molecule type" value="Genomic_DNA"/>
</dbReference>